<evidence type="ECO:0000256" key="2">
    <source>
        <dbReference type="ARBA" id="ARBA00022801"/>
    </source>
</evidence>
<dbReference type="InterPro" id="IPR011545">
    <property type="entry name" value="DEAD/DEAH_box_helicase_dom"/>
</dbReference>
<dbReference type="Gene3D" id="3.40.50.300">
    <property type="entry name" value="P-loop containing nucleotide triphosphate hydrolases"/>
    <property type="match status" value="2"/>
</dbReference>
<feature type="compositionally biased region" description="Basic residues" evidence="8">
    <location>
        <begin position="99"/>
        <end position="111"/>
    </location>
</feature>
<proteinExistence type="inferred from homology"/>
<keyword evidence="12" id="KW-1185">Reference proteome</keyword>
<dbReference type="SMART" id="SM00487">
    <property type="entry name" value="DEXDc"/>
    <property type="match status" value="1"/>
</dbReference>
<name>A0A0D1YVZ6_9PEZI</name>
<dbReference type="RefSeq" id="XP_016214736.1">
    <property type="nucleotide sequence ID" value="XM_016357332.1"/>
</dbReference>
<dbReference type="AlphaFoldDB" id="A0A0D1YVZ6"/>
<dbReference type="EMBL" id="KN847539">
    <property type="protein sequence ID" value="KIW04867.1"/>
    <property type="molecule type" value="Genomic_DNA"/>
</dbReference>
<feature type="region of interest" description="Disordered" evidence="8">
    <location>
        <begin position="1"/>
        <end position="33"/>
    </location>
</feature>
<dbReference type="InterPro" id="IPR027417">
    <property type="entry name" value="P-loop_NTPase"/>
</dbReference>
<evidence type="ECO:0000256" key="7">
    <source>
        <dbReference type="RuleBase" id="RU365068"/>
    </source>
</evidence>
<comment type="function">
    <text evidence="7">RNA helicase.</text>
</comment>
<protein>
    <recommendedName>
        <fullName evidence="7">ATP-dependent RNA helicase</fullName>
        <ecNumber evidence="7">3.6.4.13</ecNumber>
    </recommendedName>
</protein>
<feature type="region of interest" description="Disordered" evidence="8">
    <location>
        <begin position="177"/>
        <end position="196"/>
    </location>
</feature>
<dbReference type="SUPFAM" id="SSF52540">
    <property type="entry name" value="P-loop containing nucleoside triphosphate hydrolases"/>
    <property type="match status" value="1"/>
</dbReference>
<dbReference type="STRING" id="253628.A0A0D1YVZ6"/>
<dbReference type="OrthoDB" id="3370at2759"/>
<dbReference type="GO" id="GO:0003724">
    <property type="term" value="F:RNA helicase activity"/>
    <property type="evidence" value="ECO:0007669"/>
    <property type="project" value="UniProtKB-EC"/>
</dbReference>
<dbReference type="EC" id="3.6.4.13" evidence="7"/>
<evidence type="ECO:0000256" key="3">
    <source>
        <dbReference type="ARBA" id="ARBA00022806"/>
    </source>
</evidence>
<evidence type="ECO:0000256" key="5">
    <source>
        <dbReference type="ARBA" id="ARBA00022884"/>
    </source>
</evidence>
<evidence type="ECO:0000313" key="12">
    <source>
        <dbReference type="Proteomes" id="UP000053259"/>
    </source>
</evidence>
<evidence type="ECO:0000256" key="4">
    <source>
        <dbReference type="ARBA" id="ARBA00022840"/>
    </source>
</evidence>
<comment type="domain">
    <text evidence="7">The Q motif is unique to and characteristic of the DEAD box family of RNA helicases and controls ATP binding and hydrolysis.</text>
</comment>
<feature type="compositionally biased region" description="Basic and acidic residues" evidence="8">
    <location>
        <begin position="222"/>
        <end position="239"/>
    </location>
</feature>
<keyword evidence="5 7" id="KW-0694">RNA-binding</keyword>
<dbReference type="HOGENOM" id="CLU_003041_15_2_1"/>
<dbReference type="Pfam" id="PF00271">
    <property type="entry name" value="Helicase_C"/>
    <property type="match status" value="1"/>
</dbReference>
<reference evidence="11 12" key="1">
    <citation type="submission" date="2015-01" db="EMBL/GenBank/DDBJ databases">
        <title>The Genome Sequence of Ochroconis gallopava CBS43764.</title>
        <authorList>
            <consortium name="The Broad Institute Genomics Platform"/>
            <person name="Cuomo C."/>
            <person name="de Hoog S."/>
            <person name="Gorbushina A."/>
            <person name="Stielow B."/>
            <person name="Teixiera M."/>
            <person name="Abouelleil A."/>
            <person name="Chapman S.B."/>
            <person name="Priest M."/>
            <person name="Young S.K."/>
            <person name="Wortman J."/>
            <person name="Nusbaum C."/>
            <person name="Birren B."/>
        </authorList>
    </citation>
    <scope>NUCLEOTIDE SEQUENCE [LARGE SCALE GENOMIC DNA]</scope>
    <source>
        <strain evidence="11 12">CBS 43764</strain>
    </source>
</reference>
<evidence type="ECO:0000256" key="1">
    <source>
        <dbReference type="ARBA" id="ARBA00022741"/>
    </source>
</evidence>
<dbReference type="Proteomes" id="UP000053259">
    <property type="component" value="Unassembled WGS sequence"/>
</dbReference>
<dbReference type="GO" id="GO:0003723">
    <property type="term" value="F:RNA binding"/>
    <property type="evidence" value="ECO:0007669"/>
    <property type="project" value="UniProtKB-UniRule"/>
</dbReference>
<evidence type="ECO:0000256" key="8">
    <source>
        <dbReference type="SAM" id="MobiDB-lite"/>
    </source>
</evidence>
<dbReference type="SMART" id="SM00490">
    <property type="entry name" value="HELICc"/>
    <property type="match status" value="1"/>
</dbReference>
<dbReference type="CDD" id="cd18787">
    <property type="entry name" value="SF2_C_DEAD"/>
    <property type="match status" value="1"/>
</dbReference>
<dbReference type="PROSITE" id="PS51192">
    <property type="entry name" value="HELICASE_ATP_BIND_1"/>
    <property type="match status" value="1"/>
</dbReference>
<dbReference type="InterPro" id="IPR000629">
    <property type="entry name" value="RNA-helicase_DEAD-box_CS"/>
</dbReference>
<keyword evidence="4 6" id="KW-0067">ATP-binding</keyword>
<keyword evidence="2 6" id="KW-0378">Hydrolase</keyword>
<sequence>MPAPLYARYVPPKKPEAPVAQLEAPSHPTPETSIVENSLYARYVPPKKAKPAAADAVTTNHGNIATNVEESENLKEQEVSQGRKRKRDEAIATELEKKAKSKNKEKKHKTRALQVAQEVVEDASESHDADKGPVTAIVETHRDNQSIDDLTAPEADDVNAILAKYSVTGRANYRVQHEKEQHEVGSTGDAESDDYDPEAGAQAVFAKYRKALTLSQKRQKKEAKAESEREKSPEPELHDLVPIPQPEKAPRAPYKATFSSLPEWITNPRAVQSDVTLPFSELNLGDKIAGNLSRKKFANALAVQAAVLPLLLPGRDKYRGDVCVSAPTGSGKTLSYVLPMVASMQERAMTRLRGIIVVPTRELVTQAREVAEMCAAGTGVKIGTAVGSVALATEQQQLVKRGQKYEPEARKALDEEADSRINLGFDKDDDVLKEIVDLMPDHVPEYDSAVDILICTPGRLVDHIRSTTGFTVNYVEWLVIDEADRLLDSNFQDWVDVVLPALELGEQDPRAIVLAARKEKAIAKAVRKVILSATMTRDLSQLASLRLNRPTLVAIVEPEKPQTEEEEKTQNGLSAMLPSTLKESAVPVGDGSEKPLYLLRLLEQRLEIFAQDSTATVLVFCANDDNATRLARLLSLLSPPLASRTAVLTKSVTTASRRKILHLFGRADGIAIVISTDRSSRGLDVENLTHVVNYDIPPSVTSYVHRVGRTARAGRSGDAWTLVTDTEARWFWKTIAKGGEINRADRAVERVRLGEADDATKESYQNALEQLEEAVKGR</sequence>
<dbReference type="GeneID" id="27312021"/>
<accession>A0A0D1YVZ6</accession>
<evidence type="ECO:0000259" key="10">
    <source>
        <dbReference type="PROSITE" id="PS51194"/>
    </source>
</evidence>
<feature type="region of interest" description="Disordered" evidence="8">
    <location>
        <begin position="216"/>
        <end position="253"/>
    </location>
</feature>
<dbReference type="VEuPathDB" id="FungiDB:PV09_04048"/>
<dbReference type="InterPro" id="IPR014001">
    <property type="entry name" value="Helicase_ATP-bd"/>
</dbReference>
<gene>
    <name evidence="11" type="ORF">PV09_04048</name>
</gene>
<feature type="domain" description="Helicase C-terminal" evidence="10">
    <location>
        <begin position="601"/>
        <end position="759"/>
    </location>
</feature>
<dbReference type="GO" id="GO:0016787">
    <property type="term" value="F:hydrolase activity"/>
    <property type="evidence" value="ECO:0007669"/>
    <property type="project" value="UniProtKB-KW"/>
</dbReference>
<comment type="catalytic activity">
    <reaction evidence="7">
        <text>ATP + H2O = ADP + phosphate + H(+)</text>
        <dbReference type="Rhea" id="RHEA:13065"/>
        <dbReference type="ChEBI" id="CHEBI:15377"/>
        <dbReference type="ChEBI" id="CHEBI:15378"/>
        <dbReference type="ChEBI" id="CHEBI:30616"/>
        <dbReference type="ChEBI" id="CHEBI:43474"/>
        <dbReference type="ChEBI" id="CHEBI:456216"/>
        <dbReference type="EC" id="3.6.4.13"/>
    </reaction>
</comment>
<dbReference type="GO" id="GO:0005524">
    <property type="term" value="F:ATP binding"/>
    <property type="evidence" value="ECO:0007669"/>
    <property type="project" value="UniProtKB-UniRule"/>
</dbReference>
<feature type="region of interest" description="Disordered" evidence="8">
    <location>
        <begin position="63"/>
        <end position="151"/>
    </location>
</feature>
<dbReference type="InParanoid" id="A0A0D1YVZ6"/>
<evidence type="ECO:0000256" key="6">
    <source>
        <dbReference type="RuleBase" id="RU000492"/>
    </source>
</evidence>
<dbReference type="FunCoup" id="A0A0D1YVZ6">
    <property type="interactions" value="835"/>
</dbReference>
<comment type="similarity">
    <text evidence="6">Belongs to the DEAD box helicase family.</text>
</comment>
<organism evidence="11 12">
    <name type="scientific">Verruconis gallopava</name>
    <dbReference type="NCBI Taxonomy" id="253628"/>
    <lineage>
        <taxon>Eukaryota</taxon>
        <taxon>Fungi</taxon>
        <taxon>Dikarya</taxon>
        <taxon>Ascomycota</taxon>
        <taxon>Pezizomycotina</taxon>
        <taxon>Dothideomycetes</taxon>
        <taxon>Pleosporomycetidae</taxon>
        <taxon>Venturiales</taxon>
        <taxon>Sympoventuriaceae</taxon>
        <taxon>Verruconis</taxon>
    </lineage>
</organism>
<dbReference type="PROSITE" id="PS51194">
    <property type="entry name" value="HELICASE_CTER"/>
    <property type="match status" value="1"/>
</dbReference>
<evidence type="ECO:0000259" key="9">
    <source>
        <dbReference type="PROSITE" id="PS51192"/>
    </source>
</evidence>
<dbReference type="Pfam" id="PF00270">
    <property type="entry name" value="DEAD"/>
    <property type="match status" value="2"/>
</dbReference>
<dbReference type="PROSITE" id="PS00039">
    <property type="entry name" value="DEAD_ATP_HELICASE"/>
    <property type="match status" value="1"/>
</dbReference>
<dbReference type="InterPro" id="IPR001650">
    <property type="entry name" value="Helicase_C-like"/>
</dbReference>
<evidence type="ECO:0000313" key="11">
    <source>
        <dbReference type="EMBL" id="KIW04867.1"/>
    </source>
</evidence>
<dbReference type="PANTHER" id="PTHR24031">
    <property type="entry name" value="RNA HELICASE"/>
    <property type="match status" value="1"/>
</dbReference>
<keyword evidence="1 6" id="KW-0547">Nucleotide-binding</keyword>
<feature type="compositionally biased region" description="Basic and acidic residues" evidence="8">
    <location>
        <begin position="87"/>
        <end position="98"/>
    </location>
</feature>
<keyword evidence="3 6" id="KW-0347">Helicase</keyword>
<feature type="domain" description="Helicase ATP-binding" evidence="9">
    <location>
        <begin position="313"/>
        <end position="553"/>
    </location>
</feature>
<dbReference type="CDD" id="cd17956">
    <property type="entry name" value="DEADc_DDX51"/>
    <property type="match status" value="1"/>
</dbReference>